<organism evidence="1 2">
    <name type="scientific">Taxus chinensis</name>
    <name type="common">Chinese yew</name>
    <name type="synonym">Taxus wallichiana var. chinensis</name>
    <dbReference type="NCBI Taxonomy" id="29808"/>
    <lineage>
        <taxon>Eukaryota</taxon>
        <taxon>Viridiplantae</taxon>
        <taxon>Streptophyta</taxon>
        <taxon>Embryophyta</taxon>
        <taxon>Tracheophyta</taxon>
        <taxon>Spermatophyta</taxon>
        <taxon>Pinopsida</taxon>
        <taxon>Pinidae</taxon>
        <taxon>Conifers II</taxon>
        <taxon>Cupressales</taxon>
        <taxon>Taxaceae</taxon>
        <taxon>Taxus</taxon>
    </lineage>
</organism>
<feature type="non-terminal residue" evidence="1">
    <location>
        <position position="57"/>
    </location>
</feature>
<sequence length="57" mass="6444">LALPTVPKEMNISMRSVEMEMCVEEGFTEDFMVMVTTEEEVSSHVGRVLIVEPQTII</sequence>
<feature type="non-terminal residue" evidence="1">
    <location>
        <position position="1"/>
    </location>
</feature>
<dbReference type="Proteomes" id="UP000824469">
    <property type="component" value="Unassembled WGS sequence"/>
</dbReference>
<name>A0AA38BX25_TAXCH</name>
<gene>
    <name evidence="1" type="ORF">KI387_033105</name>
</gene>
<accession>A0AA38BX25</accession>
<protein>
    <submittedName>
        <fullName evidence="1">Uncharacterized protein</fullName>
    </submittedName>
</protein>
<evidence type="ECO:0000313" key="1">
    <source>
        <dbReference type="EMBL" id="KAH9288988.1"/>
    </source>
</evidence>
<dbReference type="AlphaFoldDB" id="A0AA38BX25"/>
<dbReference type="EMBL" id="JAHRHJ020003813">
    <property type="protein sequence ID" value="KAH9288988.1"/>
    <property type="molecule type" value="Genomic_DNA"/>
</dbReference>
<evidence type="ECO:0000313" key="2">
    <source>
        <dbReference type="Proteomes" id="UP000824469"/>
    </source>
</evidence>
<reference evidence="1 2" key="1">
    <citation type="journal article" date="2021" name="Nat. Plants">
        <title>The Taxus genome provides insights into paclitaxel biosynthesis.</title>
        <authorList>
            <person name="Xiong X."/>
            <person name="Gou J."/>
            <person name="Liao Q."/>
            <person name="Li Y."/>
            <person name="Zhou Q."/>
            <person name="Bi G."/>
            <person name="Li C."/>
            <person name="Du R."/>
            <person name="Wang X."/>
            <person name="Sun T."/>
            <person name="Guo L."/>
            <person name="Liang H."/>
            <person name="Lu P."/>
            <person name="Wu Y."/>
            <person name="Zhang Z."/>
            <person name="Ro D.K."/>
            <person name="Shang Y."/>
            <person name="Huang S."/>
            <person name="Yan J."/>
        </authorList>
    </citation>
    <scope>NUCLEOTIDE SEQUENCE [LARGE SCALE GENOMIC DNA]</scope>
    <source>
        <strain evidence="1">Ta-2019</strain>
    </source>
</reference>
<keyword evidence="2" id="KW-1185">Reference proteome</keyword>
<proteinExistence type="predicted"/>
<comment type="caution">
    <text evidence="1">The sequence shown here is derived from an EMBL/GenBank/DDBJ whole genome shotgun (WGS) entry which is preliminary data.</text>
</comment>